<dbReference type="AlphaFoldDB" id="A0A183SPF1"/>
<dbReference type="OrthoDB" id="10030815at2759"/>
<dbReference type="EMBL" id="UYSU01033538">
    <property type="protein sequence ID" value="VDL92484.1"/>
    <property type="molecule type" value="Genomic_DNA"/>
</dbReference>
<dbReference type="PANTHER" id="PTHR23227:SF84">
    <property type="entry name" value="ENDONUCLEASE_EXONUCLEASE_PHOSPHATASE DOMAIN-CONTAINING PROTEIN"/>
    <property type="match status" value="1"/>
</dbReference>
<dbReference type="Proteomes" id="UP000275846">
    <property type="component" value="Unassembled WGS sequence"/>
</dbReference>
<dbReference type="InterPro" id="IPR027124">
    <property type="entry name" value="Swc5/CFDP1/2"/>
</dbReference>
<dbReference type="WBParaSite" id="SSLN_0000629401-mRNA-1">
    <property type="protein sequence ID" value="SSLN_0000629401-mRNA-1"/>
    <property type="gene ID" value="SSLN_0000629401"/>
</dbReference>
<dbReference type="InterPro" id="IPR036691">
    <property type="entry name" value="Endo/exonu/phosph_ase_sf"/>
</dbReference>
<evidence type="ECO:0000313" key="2">
    <source>
        <dbReference type="EMBL" id="VDL92484.1"/>
    </source>
</evidence>
<reference evidence="4" key="1">
    <citation type="submission" date="2016-06" db="UniProtKB">
        <authorList>
            <consortium name="WormBaseParasite"/>
        </authorList>
    </citation>
    <scope>IDENTIFICATION</scope>
</reference>
<name>A0A183SPF1_SCHSO</name>
<feature type="region of interest" description="Disordered" evidence="1">
    <location>
        <begin position="595"/>
        <end position="645"/>
    </location>
</feature>
<evidence type="ECO:0000313" key="4">
    <source>
        <dbReference type="WBParaSite" id="SSLN_0000629401-mRNA-1"/>
    </source>
</evidence>
<evidence type="ECO:0000256" key="1">
    <source>
        <dbReference type="SAM" id="MobiDB-lite"/>
    </source>
</evidence>
<reference evidence="2 3" key="2">
    <citation type="submission" date="2018-11" db="EMBL/GenBank/DDBJ databases">
        <authorList>
            <consortium name="Pathogen Informatics"/>
        </authorList>
    </citation>
    <scope>NUCLEOTIDE SEQUENCE [LARGE SCALE GENOMIC DNA]</scope>
    <source>
        <strain evidence="2 3">NST_G2</strain>
    </source>
</reference>
<organism evidence="4">
    <name type="scientific">Schistocephalus solidus</name>
    <name type="common">Tapeworm</name>
    <dbReference type="NCBI Taxonomy" id="70667"/>
    <lineage>
        <taxon>Eukaryota</taxon>
        <taxon>Metazoa</taxon>
        <taxon>Spiralia</taxon>
        <taxon>Lophotrochozoa</taxon>
        <taxon>Platyhelminthes</taxon>
        <taxon>Cestoda</taxon>
        <taxon>Eucestoda</taxon>
        <taxon>Diphyllobothriidea</taxon>
        <taxon>Diphyllobothriidae</taxon>
        <taxon>Schistocephalus</taxon>
    </lineage>
</organism>
<dbReference type="PANTHER" id="PTHR23227">
    <property type="entry name" value="BUCENTAUR RELATED"/>
    <property type="match status" value="1"/>
</dbReference>
<proteinExistence type="predicted"/>
<protein>
    <submittedName>
        <fullName evidence="4">Endo/exonuclease/phosphatase domain-containing protein</fullName>
    </submittedName>
</protein>
<gene>
    <name evidence="2" type="ORF">SSLN_LOCUS6099</name>
</gene>
<evidence type="ECO:0000313" key="3">
    <source>
        <dbReference type="Proteomes" id="UP000275846"/>
    </source>
</evidence>
<dbReference type="SUPFAM" id="SSF56219">
    <property type="entry name" value="DNase I-like"/>
    <property type="match status" value="1"/>
</dbReference>
<feature type="compositionally biased region" description="Polar residues" evidence="1">
    <location>
        <begin position="608"/>
        <end position="625"/>
    </location>
</feature>
<accession>A0A183SPF1</accession>
<keyword evidence="3" id="KW-1185">Reference proteome</keyword>
<sequence>MIITKRDQTTTTTNAATDTNFIEVTPPTITDNIVSPPPSAPITAMNITCPTPTTSVATSAYLPPATITSTTSTAAPSSIDGHSVVNSPVAVSNWYPALTCGSWKLVLPSGHNPGNRHDRRAKPGEGLRYCVSHPVRLLPSPCSCPLPSSLPFLLSFSNPTPLSPHISSSSYSCFYPSSSPYILTLPSIPQSKNNRRSNRPERRTALDAWELAHYKVDIAALSETRFYEKGQLEEVNAGYTFWSDRPKAERRDADVAFAIRNGIVGRLPCLPQGINDRLMSLRLPLRGEKFATIISAYALQMTSSDAAKDKFYDDLHSLLATVPKADKLIVLGDFNARVGTDRAPWRGVLGPHGLAGFNDNGLLLLRTCAEHRLILTNTFFRLPKWRDKQDVLVTKAIPDADGWTDHHLVISKMRLRLQPRRRPQGKRPQGKLKTVLCNVPAHHLHFSNKLANRLANLPVADADISVENRWCQLRDTIQFTALDVLSRARRQHQDWFDDNDAAINALLVEKNQLHKAYIARPTAANKTAFYQSRRLVQQRLREMQDAWMTRKAEEIQGPMSEPVSCLMWEWVHWLMDGRTRLRAPQHDLAPITHIPGFTYSGDMEEPSPSDSQSTGQPLDTHTEPTARSGGSARLAAFPATVSRKL</sequence>
<dbReference type="Gene3D" id="3.60.10.10">
    <property type="entry name" value="Endonuclease/exonuclease/phosphatase"/>
    <property type="match status" value="1"/>
</dbReference>